<keyword evidence="3" id="KW-1185">Reference proteome</keyword>
<evidence type="ECO:0000256" key="1">
    <source>
        <dbReference type="SAM" id="SignalP"/>
    </source>
</evidence>
<name>A0ABW5CCS0_9PROT</name>
<evidence type="ECO:0000313" key="2">
    <source>
        <dbReference type="EMBL" id="MFD2234036.1"/>
    </source>
</evidence>
<feature type="chain" id="PRO_5046204743" evidence="1">
    <location>
        <begin position="25"/>
        <end position="119"/>
    </location>
</feature>
<organism evidence="2 3">
    <name type="scientific">Phaeospirillum tilakii</name>
    <dbReference type="NCBI Taxonomy" id="741673"/>
    <lineage>
        <taxon>Bacteria</taxon>
        <taxon>Pseudomonadati</taxon>
        <taxon>Pseudomonadota</taxon>
        <taxon>Alphaproteobacteria</taxon>
        <taxon>Rhodospirillales</taxon>
        <taxon>Rhodospirillaceae</taxon>
        <taxon>Phaeospirillum</taxon>
    </lineage>
</organism>
<dbReference type="RefSeq" id="WP_377315934.1">
    <property type="nucleotide sequence ID" value="NZ_JBHUIY010000016.1"/>
</dbReference>
<reference evidence="3" key="1">
    <citation type="journal article" date="2019" name="Int. J. Syst. Evol. Microbiol.">
        <title>The Global Catalogue of Microorganisms (GCM) 10K type strain sequencing project: providing services to taxonomists for standard genome sequencing and annotation.</title>
        <authorList>
            <consortium name="The Broad Institute Genomics Platform"/>
            <consortium name="The Broad Institute Genome Sequencing Center for Infectious Disease"/>
            <person name="Wu L."/>
            <person name="Ma J."/>
        </authorList>
    </citation>
    <scope>NUCLEOTIDE SEQUENCE [LARGE SCALE GENOMIC DNA]</scope>
    <source>
        <strain evidence="3">KCTC 15012</strain>
    </source>
</reference>
<gene>
    <name evidence="2" type="ORF">ACFSNB_09475</name>
</gene>
<dbReference type="Proteomes" id="UP001597296">
    <property type="component" value="Unassembled WGS sequence"/>
</dbReference>
<dbReference type="EMBL" id="JBHUIY010000016">
    <property type="protein sequence ID" value="MFD2234036.1"/>
    <property type="molecule type" value="Genomic_DNA"/>
</dbReference>
<accession>A0ABW5CCS0</accession>
<protein>
    <submittedName>
        <fullName evidence="2">Uncharacterized protein</fullName>
    </submittedName>
</protein>
<evidence type="ECO:0000313" key="3">
    <source>
        <dbReference type="Proteomes" id="UP001597296"/>
    </source>
</evidence>
<proteinExistence type="predicted"/>
<sequence length="119" mass="12676">MAVVRPFVLALAVCAAAFAAPARAEGFLSAYEDLPLAPGLAEIAGAGVAFDSPNGRIVEAYAHGRLSPAALLRFYADTLPQLGWSRESDTLYRREAEVLRLAPAAERDGVMVRFSISPE</sequence>
<feature type="signal peptide" evidence="1">
    <location>
        <begin position="1"/>
        <end position="24"/>
    </location>
</feature>
<comment type="caution">
    <text evidence="2">The sequence shown here is derived from an EMBL/GenBank/DDBJ whole genome shotgun (WGS) entry which is preliminary data.</text>
</comment>
<keyword evidence="1" id="KW-0732">Signal</keyword>